<keyword evidence="3" id="KW-1185">Reference proteome</keyword>
<evidence type="ECO:0000313" key="3">
    <source>
        <dbReference type="Proteomes" id="UP000799750"/>
    </source>
</evidence>
<keyword evidence="1" id="KW-0812">Transmembrane</keyword>
<proteinExistence type="predicted"/>
<sequence length="146" mass="16934">MFARIKRGPGHFMLLAEHWWFVLLMLVAVAYTYSSLSFFAIQQHTSASGDQHRHISALHALHALRRILRLPLRNVNRISSLAHSKHELVRRLISNMGRSGRMFFQTVVLLYPNQHIPFQKMRGRVRERSLYTRALSPLGDCHVIPA</sequence>
<keyword evidence="1" id="KW-1133">Transmembrane helix</keyword>
<dbReference type="EMBL" id="MU004197">
    <property type="protein sequence ID" value="KAF2490245.1"/>
    <property type="molecule type" value="Genomic_DNA"/>
</dbReference>
<evidence type="ECO:0000256" key="1">
    <source>
        <dbReference type="SAM" id="Phobius"/>
    </source>
</evidence>
<keyword evidence="1" id="KW-0472">Membrane</keyword>
<gene>
    <name evidence="2" type="ORF">BU16DRAFT_566276</name>
</gene>
<organism evidence="2 3">
    <name type="scientific">Lophium mytilinum</name>
    <dbReference type="NCBI Taxonomy" id="390894"/>
    <lineage>
        <taxon>Eukaryota</taxon>
        <taxon>Fungi</taxon>
        <taxon>Dikarya</taxon>
        <taxon>Ascomycota</taxon>
        <taxon>Pezizomycotina</taxon>
        <taxon>Dothideomycetes</taxon>
        <taxon>Pleosporomycetidae</taxon>
        <taxon>Mytilinidiales</taxon>
        <taxon>Mytilinidiaceae</taxon>
        <taxon>Lophium</taxon>
    </lineage>
</organism>
<name>A0A6A6QCX1_9PEZI</name>
<evidence type="ECO:0000313" key="2">
    <source>
        <dbReference type="EMBL" id="KAF2490245.1"/>
    </source>
</evidence>
<feature type="transmembrane region" description="Helical" evidence="1">
    <location>
        <begin position="12"/>
        <end position="33"/>
    </location>
</feature>
<dbReference type="Proteomes" id="UP000799750">
    <property type="component" value="Unassembled WGS sequence"/>
</dbReference>
<reference evidence="2" key="1">
    <citation type="journal article" date="2020" name="Stud. Mycol.">
        <title>101 Dothideomycetes genomes: a test case for predicting lifestyles and emergence of pathogens.</title>
        <authorList>
            <person name="Haridas S."/>
            <person name="Albert R."/>
            <person name="Binder M."/>
            <person name="Bloem J."/>
            <person name="Labutti K."/>
            <person name="Salamov A."/>
            <person name="Andreopoulos B."/>
            <person name="Baker S."/>
            <person name="Barry K."/>
            <person name="Bills G."/>
            <person name="Bluhm B."/>
            <person name="Cannon C."/>
            <person name="Castanera R."/>
            <person name="Culley D."/>
            <person name="Daum C."/>
            <person name="Ezra D."/>
            <person name="Gonzalez J."/>
            <person name="Henrissat B."/>
            <person name="Kuo A."/>
            <person name="Liang C."/>
            <person name="Lipzen A."/>
            <person name="Lutzoni F."/>
            <person name="Magnuson J."/>
            <person name="Mondo S."/>
            <person name="Nolan M."/>
            <person name="Ohm R."/>
            <person name="Pangilinan J."/>
            <person name="Park H.-J."/>
            <person name="Ramirez L."/>
            <person name="Alfaro M."/>
            <person name="Sun H."/>
            <person name="Tritt A."/>
            <person name="Yoshinaga Y."/>
            <person name="Zwiers L.-H."/>
            <person name="Turgeon B."/>
            <person name="Goodwin S."/>
            <person name="Spatafora J."/>
            <person name="Crous P."/>
            <person name="Grigoriev I."/>
        </authorList>
    </citation>
    <scope>NUCLEOTIDE SEQUENCE</scope>
    <source>
        <strain evidence="2">CBS 269.34</strain>
    </source>
</reference>
<accession>A0A6A6QCX1</accession>
<dbReference type="AlphaFoldDB" id="A0A6A6QCX1"/>
<protein>
    <submittedName>
        <fullName evidence="2">Uncharacterized protein</fullName>
    </submittedName>
</protein>